<feature type="non-terminal residue" evidence="8">
    <location>
        <position position="1"/>
    </location>
</feature>
<dbReference type="PANTHER" id="PTHR30544:SF5">
    <property type="entry name" value="RADICAL SAM CORE DOMAIN-CONTAINING PROTEIN"/>
    <property type="match status" value="1"/>
</dbReference>
<evidence type="ECO:0000259" key="7">
    <source>
        <dbReference type="PROSITE" id="PS51918"/>
    </source>
</evidence>
<dbReference type="GO" id="GO:0070475">
    <property type="term" value="P:rRNA base methylation"/>
    <property type="evidence" value="ECO:0007669"/>
    <property type="project" value="TreeGrafter"/>
</dbReference>
<keyword evidence="2" id="KW-0004">4Fe-4S</keyword>
<dbReference type="EMBL" id="UINC01187442">
    <property type="protein sequence ID" value="SVE00168.1"/>
    <property type="molecule type" value="Genomic_DNA"/>
</dbReference>
<evidence type="ECO:0000256" key="6">
    <source>
        <dbReference type="ARBA" id="ARBA00023014"/>
    </source>
</evidence>
<dbReference type="GO" id="GO:0030488">
    <property type="term" value="P:tRNA methylation"/>
    <property type="evidence" value="ECO:0007669"/>
    <property type="project" value="TreeGrafter"/>
</dbReference>
<reference evidence="8" key="1">
    <citation type="submission" date="2018-05" db="EMBL/GenBank/DDBJ databases">
        <authorList>
            <person name="Lanie J.A."/>
            <person name="Ng W.-L."/>
            <person name="Kazmierczak K.M."/>
            <person name="Andrzejewski T.M."/>
            <person name="Davidsen T.M."/>
            <person name="Wayne K.J."/>
            <person name="Tettelin H."/>
            <person name="Glass J.I."/>
            <person name="Rusch D."/>
            <person name="Podicherti R."/>
            <person name="Tsui H.-C.T."/>
            <person name="Winkler M.E."/>
        </authorList>
    </citation>
    <scope>NUCLEOTIDE SEQUENCE</scope>
</reference>
<dbReference type="GO" id="GO:0051539">
    <property type="term" value="F:4 iron, 4 sulfur cluster binding"/>
    <property type="evidence" value="ECO:0007669"/>
    <property type="project" value="UniProtKB-KW"/>
</dbReference>
<gene>
    <name evidence="8" type="ORF">METZ01_LOCUS453022</name>
</gene>
<dbReference type="PANTHER" id="PTHR30544">
    <property type="entry name" value="23S RRNA METHYLTRANSFERASE"/>
    <property type="match status" value="1"/>
</dbReference>
<evidence type="ECO:0000256" key="2">
    <source>
        <dbReference type="ARBA" id="ARBA00022485"/>
    </source>
</evidence>
<keyword evidence="5" id="KW-0408">Iron</keyword>
<name>A0A382ZZR4_9ZZZZ</name>
<dbReference type="SUPFAM" id="SSF102114">
    <property type="entry name" value="Radical SAM enzymes"/>
    <property type="match status" value="1"/>
</dbReference>
<protein>
    <recommendedName>
        <fullName evidence="7">Radical SAM core domain-containing protein</fullName>
    </recommendedName>
</protein>
<dbReference type="PROSITE" id="PS51918">
    <property type="entry name" value="RADICAL_SAM"/>
    <property type="match status" value="1"/>
</dbReference>
<evidence type="ECO:0000256" key="5">
    <source>
        <dbReference type="ARBA" id="ARBA00023004"/>
    </source>
</evidence>
<dbReference type="Pfam" id="PF04055">
    <property type="entry name" value="Radical_SAM"/>
    <property type="match status" value="1"/>
</dbReference>
<evidence type="ECO:0000256" key="1">
    <source>
        <dbReference type="ARBA" id="ARBA00001966"/>
    </source>
</evidence>
<dbReference type="InterPro" id="IPR040072">
    <property type="entry name" value="Methyltransferase_A"/>
</dbReference>
<dbReference type="GO" id="GO:0003824">
    <property type="term" value="F:catalytic activity"/>
    <property type="evidence" value="ECO:0007669"/>
    <property type="project" value="InterPro"/>
</dbReference>
<dbReference type="InterPro" id="IPR007197">
    <property type="entry name" value="rSAM"/>
</dbReference>
<feature type="domain" description="Radical SAM core" evidence="7">
    <location>
        <begin position="54"/>
        <end position="254"/>
    </location>
</feature>
<dbReference type="AlphaFoldDB" id="A0A382ZZR4"/>
<dbReference type="GO" id="GO:0046872">
    <property type="term" value="F:metal ion binding"/>
    <property type="evidence" value="ECO:0007669"/>
    <property type="project" value="UniProtKB-KW"/>
</dbReference>
<keyword evidence="3" id="KW-0949">S-adenosyl-L-methionine</keyword>
<evidence type="ECO:0000313" key="8">
    <source>
        <dbReference type="EMBL" id="SVE00168.1"/>
    </source>
</evidence>
<feature type="non-terminal residue" evidence="8">
    <location>
        <position position="254"/>
    </location>
</feature>
<dbReference type="InterPro" id="IPR058240">
    <property type="entry name" value="rSAM_sf"/>
</dbReference>
<evidence type="ECO:0000256" key="3">
    <source>
        <dbReference type="ARBA" id="ARBA00022691"/>
    </source>
</evidence>
<keyword evidence="6" id="KW-0411">Iron-sulfur</keyword>
<dbReference type="SFLD" id="SFLDS00029">
    <property type="entry name" value="Radical_SAM"/>
    <property type="match status" value="1"/>
</dbReference>
<accession>A0A382ZZR4</accession>
<evidence type="ECO:0000256" key="4">
    <source>
        <dbReference type="ARBA" id="ARBA00022723"/>
    </source>
</evidence>
<comment type="cofactor">
    <cofactor evidence="1">
        <name>[4Fe-4S] cluster</name>
        <dbReference type="ChEBI" id="CHEBI:49883"/>
    </cofactor>
</comment>
<proteinExistence type="predicted"/>
<keyword evidence="4" id="KW-0479">Metal-binding</keyword>
<organism evidence="8">
    <name type="scientific">marine metagenome</name>
    <dbReference type="NCBI Taxonomy" id="408172"/>
    <lineage>
        <taxon>unclassified sequences</taxon>
        <taxon>metagenomes</taxon>
        <taxon>ecological metagenomes</taxon>
    </lineage>
</organism>
<dbReference type="InterPro" id="IPR013785">
    <property type="entry name" value="Aldolase_TIM"/>
</dbReference>
<sequence length="254" mass="28000">HMTDLPKKYREALAEAFTISTPRVVERTLSGDGTMKFLLELTDGRRIEAVYIPNSPAHTFCISTQVGCAMQCSFCLTAKMGLERHLTAGEIAGQVRLLRLELKLLEQPVNVVLMGMGEPLHNYEATMRALRIMTSAHGAALSPRRITLSTVGILPALTRLASEPIMPNLAISLHGTTEEQRSSLIPVNRRYPLAALLATCRAFPLKRRNRITFEYVLIRNVNDSPADARRLARLLAGLRAKVNVIPLNSAPGIP</sequence>
<dbReference type="Gene3D" id="3.20.20.70">
    <property type="entry name" value="Aldolase class I"/>
    <property type="match status" value="1"/>
</dbReference>